<name>A0ABU4S3A6_9GAMM</name>
<proteinExistence type="predicted"/>
<dbReference type="EMBL" id="JAXAFO010000036">
    <property type="protein sequence ID" value="MDX6850982.1"/>
    <property type="molecule type" value="Genomic_DNA"/>
</dbReference>
<accession>A0ABU4S3A6</accession>
<dbReference type="Proteomes" id="UP001273505">
    <property type="component" value="Unassembled WGS sequence"/>
</dbReference>
<keyword evidence="3" id="KW-1185">Reference proteome</keyword>
<keyword evidence="1" id="KW-0732">Signal</keyword>
<reference evidence="2 3" key="1">
    <citation type="submission" date="2023-11" db="EMBL/GenBank/DDBJ databases">
        <title>Gilvimarinus fulvus sp. nov., isolated from the surface of Kelp.</title>
        <authorList>
            <person name="Sun Y.Y."/>
            <person name="Gong Y."/>
            <person name="Du Z.J."/>
        </authorList>
    </citation>
    <scope>NUCLEOTIDE SEQUENCE [LARGE SCALE GENOMIC DNA]</scope>
    <source>
        <strain evidence="2 3">SDUM040013</strain>
    </source>
</reference>
<dbReference type="RefSeq" id="WP_302724234.1">
    <property type="nucleotide sequence ID" value="NZ_JAULRU010000783.1"/>
</dbReference>
<organism evidence="2 3">
    <name type="scientific">Gilvimarinus gilvus</name>
    <dbReference type="NCBI Taxonomy" id="3058038"/>
    <lineage>
        <taxon>Bacteria</taxon>
        <taxon>Pseudomonadati</taxon>
        <taxon>Pseudomonadota</taxon>
        <taxon>Gammaproteobacteria</taxon>
        <taxon>Cellvibrionales</taxon>
        <taxon>Cellvibrionaceae</taxon>
        <taxon>Gilvimarinus</taxon>
    </lineage>
</organism>
<gene>
    <name evidence="2" type="ORF">SCD92_16520</name>
</gene>
<feature type="chain" id="PRO_5045216395" evidence="1">
    <location>
        <begin position="24"/>
        <end position="343"/>
    </location>
</feature>
<evidence type="ECO:0000313" key="2">
    <source>
        <dbReference type="EMBL" id="MDX6850982.1"/>
    </source>
</evidence>
<comment type="caution">
    <text evidence="2">The sequence shown here is derived from an EMBL/GenBank/DDBJ whole genome shotgun (WGS) entry which is preliminary data.</text>
</comment>
<sequence length="343" mass="38175">MESITKKLGTLLLVVTFSFNAFAEDSSSIITPESGWWWNPDESGTGYAIEIQDNIAFLATYTYDPIEKDGVRRPIWFTASGVLIDDDVYEGELLLVEDGQCIGCAHQAPTISSTEGHDIRIEFLSRTTAEVTIDGEVTPIQRFEFGWGGDINKKLLGEWSLTINASSNFDFYERNRLTADMLVFDELVEDDGDILIYGCRIDNINQGYCTDEDTENSLAIALYYPESDAFYIVVDESSLEWRAYWMSLDTSRASGLADQFNKSGGSFDFDEAAGFLAYRSASGSFAQTQTGPAKPQISGVQELTKMARATAPPAPRANLTEYEKQQLAQEAFTKLQAKLLENR</sequence>
<evidence type="ECO:0000256" key="1">
    <source>
        <dbReference type="SAM" id="SignalP"/>
    </source>
</evidence>
<evidence type="ECO:0000313" key="3">
    <source>
        <dbReference type="Proteomes" id="UP001273505"/>
    </source>
</evidence>
<feature type="signal peptide" evidence="1">
    <location>
        <begin position="1"/>
        <end position="23"/>
    </location>
</feature>
<protein>
    <submittedName>
        <fullName evidence="2">Uncharacterized protein</fullName>
    </submittedName>
</protein>